<name>A0A6J4I9C6_9CYAN</name>
<dbReference type="EMBL" id="CADCTM010000260">
    <property type="protein sequence ID" value="CAA9245677.1"/>
    <property type="molecule type" value="Genomic_DNA"/>
</dbReference>
<gene>
    <name evidence="1" type="ORF">AVDCRST_MAG92-1761</name>
</gene>
<evidence type="ECO:0000313" key="1">
    <source>
        <dbReference type="EMBL" id="CAA9245677.1"/>
    </source>
</evidence>
<dbReference type="AlphaFoldDB" id="A0A6J4I9C6"/>
<feature type="non-terminal residue" evidence="1">
    <location>
        <position position="1"/>
    </location>
</feature>
<reference evidence="1" key="1">
    <citation type="submission" date="2020-02" db="EMBL/GenBank/DDBJ databases">
        <authorList>
            <person name="Meier V. D."/>
        </authorList>
    </citation>
    <scope>NUCLEOTIDE SEQUENCE</scope>
    <source>
        <strain evidence="1">AVDCRST_MAG92</strain>
    </source>
</reference>
<sequence>EIIRSEPRLQATVGVLPRIAEINHHNVNYYGALRNFQVYGREVGVRKKFLEQDKRSLSWFLTKTGSQGAPKEAQVL</sequence>
<protein>
    <submittedName>
        <fullName evidence="1">Uncharacterized protein</fullName>
    </submittedName>
</protein>
<accession>A0A6J4I9C6</accession>
<feature type="non-terminal residue" evidence="1">
    <location>
        <position position="76"/>
    </location>
</feature>
<organism evidence="1">
    <name type="scientific">uncultured Coleofasciculus sp</name>
    <dbReference type="NCBI Taxonomy" id="1267456"/>
    <lineage>
        <taxon>Bacteria</taxon>
        <taxon>Bacillati</taxon>
        <taxon>Cyanobacteriota</taxon>
        <taxon>Cyanophyceae</taxon>
        <taxon>Coleofasciculales</taxon>
        <taxon>Coleofasciculaceae</taxon>
        <taxon>Coleofasciculus</taxon>
        <taxon>environmental samples</taxon>
    </lineage>
</organism>
<proteinExistence type="predicted"/>